<dbReference type="Pfam" id="PF03793">
    <property type="entry name" value="PASTA"/>
    <property type="match status" value="1"/>
</dbReference>
<dbReference type="Gene3D" id="3.30.10.20">
    <property type="match status" value="1"/>
</dbReference>
<organism evidence="4 5">
    <name type="scientific">Krasilnikovia cinnamomea</name>
    <dbReference type="NCBI Taxonomy" id="349313"/>
    <lineage>
        <taxon>Bacteria</taxon>
        <taxon>Bacillati</taxon>
        <taxon>Actinomycetota</taxon>
        <taxon>Actinomycetes</taxon>
        <taxon>Micromonosporales</taxon>
        <taxon>Micromonosporaceae</taxon>
        <taxon>Krasilnikovia</taxon>
    </lineage>
</organism>
<dbReference type="RefSeq" id="WP_165449472.1">
    <property type="nucleotide sequence ID" value="NZ_SHKY01000001.1"/>
</dbReference>
<evidence type="ECO:0000313" key="5">
    <source>
        <dbReference type="Proteomes" id="UP000292564"/>
    </source>
</evidence>
<feature type="region of interest" description="Disordered" evidence="1">
    <location>
        <begin position="246"/>
        <end position="293"/>
    </location>
</feature>
<feature type="domain" description="PASTA" evidence="3">
    <location>
        <begin position="206"/>
        <end position="271"/>
    </location>
</feature>
<feature type="compositionally biased region" description="Low complexity" evidence="1">
    <location>
        <begin position="191"/>
        <end position="213"/>
    </location>
</feature>
<dbReference type="Proteomes" id="UP000292564">
    <property type="component" value="Unassembled WGS sequence"/>
</dbReference>
<feature type="transmembrane region" description="Helical" evidence="2">
    <location>
        <begin position="128"/>
        <end position="150"/>
    </location>
</feature>
<keyword evidence="2" id="KW-1133">Transmembrane helix</keyword>
<evidence type="ECO:0000259" key="3">
    <source>
        <dbReference type="PROSITE" id="PS51178"/>
    </source>
</evidence>
<comment type="caution">
    <text evidence="4">The sequence shown here is derived from an EMBL/GenBank/DDBJ whole genome shotgun (WGS) entry which is preliminary data.</text>
</comment>
<dbReference type="SMART" id="SM00740">
    <property type="entry name" value="PASTA"/>
    <property type="match status" value="1"/>
</dbReference>
<keyword evidence="2" id="KW-0472">Membrane</keyword>
<keyword evidence="2" id="KW-0812">Transmembrane</keyword>
<name>A0A4Q7ZKV7_9ACTN</name>
<sequence length="293" mass="29395">MSDEQGRRHEPDGEGSEPDKTGASDPGPATGNHPDDGPRTGDADATTVLGSAGDDATAVMPGSAGDDATAVMPASSGDDATAVLPGSTGGGAAWGGRAEVRPPRPSAAMGDTREEWAVPAAREPRGRWWIPVLVGLIVVALLILLGWGVYQILQAWNKDQEAPAPVVTTSAAAPPSTAPSTAPSSPPSSPPSTAATSTAPTTEPTGPTEVTVPALKGLAVQDARQALERTGLAYRVRFVASDAPAGTVIDSDPAEGQQVPPDTTVTLIVAAPRPSSAVPSSTPTGTSAQPDKD</sequence>
<feature type="compositionally biased region" description="Basic and acidic residues" evidence="1">
    <location>
        <begin position="1"/>
        <end position="22"/>
    </location>
</feature>
<evidence type="ECO:0000256" key="2">
    <source>
        <dbReference type="SAM" id="Phobius"/>
    </source>
</evidence>
<feature type="compositionally biased region" description="Low complexity" evidence="1">
    <location>
        <begin position="166"/>
        <end position="183"/>
    </location>
</feature>
<feature type="compositionally biased region" description="Basic and acidic residues" evidence="1">
    <location>
        <begin position="33"/>
        <end position="42"/>
    </location>
</feature>
<feature type="region of interest" description="Disordered" evidence="1">
    <location>
        <begin position="1"/>
        <end position="112"/>
    </location>
</feature>
<dbReference type="EMBL" id="SHKY01000001">
    <property type="protein sequence ID" value="RZU50973.1"/>
    <property type="molecule type" value="Genomic_DNA"/>
</dbReference>
<feature type="region of interest" description="Disordered" evidence="1">
    <location>
        <begin position="166"/>
        <end position="213"/>
    </location>
</feature>
<evidence type="ECO:0000313" key="4">
    <source>
        <dbReference type="EMBL" id="RZU50973.1"/>
    </source>
</evidence>
<protein>
    <submittedName>
        <fullName evidence="4">PASTA domain-containing protein</fullName>
    </submittedName>
</protein>
<dbReference type="AlphaFoldDB" id="A0A4Q7ZKV7"/>
<reference evidence="4 5" key="1">
    <citation type="submission" date="2019-02" db="EMBL/GenBank/DDBJ databases">
        <title>Sequencing the genomes of 1000 actinobacteria strains.</title>
        <authorList>
            <person name="Klenk H.-P."/>
        </authorList>
    </citation>
    <scope>NUCLEOTIDE SEQUENCE [LARGE SCALE GENOMIC DNA]</scope>
    <source>
        <strain evidence="4 5">DSM 45162</strain>
    </source>
</reference>
<dbReference type="InterPro" id="IPR005543">
    <property type="entry name" value="PASTA_dom"/>
</dbReference>
<evidence type="ECO:0000256" key="1">
    <source>
        <dbReference type="SAM" id="MobiDB-lite"/>
    </source>
</evidence>
<proteinExistence type="predicted"/>
<accession>A0A4Q7ZKV7</accession>
<dbReference type="CDD" id="cd06577">
    <property type="entry name" value="PASTA_pknB"/>
    <property type="match status" value="1"/>
</dbReference>
<dbReference type="PROSITE" id="PS51178">
    <property type="entry name" value="PASTA"/>
    <property type="match status" value="1"/>
</dbReference>
<keyword evidence="5" id="KW-1185">Reference proteome</keyword>
<feature type="compositionally biased region" description="Low complexity" evidence="1">
    <location>
        <begin position="270"/>
        <end position="293"/>
    </location>
</feature>
<gene>
    <name evidence="4" type="ORF">EV385_2767</name>
</gene>